<dbReference type="AlphaFoldDB" id="A0A244CUE7"/>
<evidence type="ECO:0000313" key="3">
    <source>
        <dbReference type="Proteomes" id="UP000194841"/>
    </source>
</evidence>
<dbReference type="RefSeq" id="WP_086742643.1">
    <property type="nucleotide sequence ID" value="NZ_MWPV01000001.1"/>
</dbReference>
<dbReference type="EMBL" id="MWPV01000001">
    <property type="protein sequence ID" value="OUL59250.1"/>
    <property type="molecule type" value="Genomic_DNA"/>
</dbReference>
<evidence type="ECO:0000313" key="2">
    <source>
        <dbReference type="EMBL" id="OUL59250.1"/>
    </source>
</evidence>
<dbReference type="Proteomes" id="UP000194841">
    <property type="component" value="Unassembled WGS sequence"/>
</dbReference>
<feature type="region of interest" description="Disordered" evidence="1">
    <location>
        <begin position="133"/>
        <end position="161"/>
    </location>
</feature>
<accession>A0A244CUE7</accession>
<comment type="caution">
    <text evidence="2">The sequence shown here is derived from an EMBL/GenBank/DDBJ whole genome shotgun (WGS) entry which is preliminary data.</text>
</comment>
<name>A0A244CUE7_PSEDV</name>
<sequence length="161" mass="16946">MFGIKRVAIAAVVGLAVAGGFAVSSAYASKAKEVHELTAALDAKAVQVERLVLQLEEQEAVVDGLLANARATERITAVHFEDVKRELVGVAKVETELIEVMANDDAIKDWAAVLLPGDVKRVFDDSTRAANCDGDEGGEGVAAQSFAESMRTASDGCGNER</sequence>
<organism evidence="2 3">
    <name type="scientific">Pseudoalteromonas ulvae</name>
    <dbReference type="NCBI Taxonomy" id="107327"/>
    <lineage>
        <taxon>Bacteria</taxon>
        <taxon>Pseudomonadati</taxon>
        <taxon>Pseudomonadota</taxon>
        <taxon>Gammaproteobacteria</taxon>
        <taxon>Alteromonadales</taxon>
        <taxon>Pseudoalteromonadaceae</taxon>
        <taxon>Pseudoalteromonas</taxon>
    </lineage>
</organism>
<protein>
    <recommendedName>
        <fullName evidence="4">Chemotaxis protein</fullName>
    </recommendedName>
</protein>
<reference evidence="2 3" key="1">
    <citation type="submission" date="2017-02" db="EMBL/GenBank/DDBJ databases">
        <title>Pseudoalteromonas ulvae TC14 Genome.</title>
        <authorList>
            <person name="Molmeret M."/>
        </authorList>
    </citation>
    <scope>NUCLEOTIDE SEQUENCE [LARGE SCALE GENOMIC DNA]</scope>
    <source>
        <strain evidence="2">TC14</strain>
    </source>
</reference>
<keyword evidence="3" id="KW-1185">Reference proteome</keyword>
<evidence type="ECO:0000256" key="1">
    <source>
        <dbReference type="SAM" id="MobiDB-lite"/>
    </source>
</evidence>
<evidence type="ECO:0008006" key="4">
    <source>
        <dbReference type="Google" id="ProtNLM"/>
    </source>
</evidence>
<proteinExistence type="predicted"/>
<gene>
    <name evidence="2" type="ORF">B1199_02995</name>
</gene>